<gene>
    <name evidence="9 13" type="primary">lspA</name>
    <name evidence="13" type="ORF">FCK90_06185</name>
</gene>
<keyword evidence="4 9" id="KW-0812">Transmembrane</keyword>
<feature type="active site" evidence="9">
    <location>
        <position position="116"/>
    </location>
</feature>
<evidence type="ECO:0000313" key="13">
    <source>
        <dbReference type="EMBL" id="KAA9394575.1"/>
    </source>
</evidence>
<dbReference type="InterPro" id="IPR001872">
    <property type="entry name" value="Peptidase_A8"/>
</dbReference>
<comment type="similarity">
    <text evidence="1 9 11">Belongs to the peptidase A8 family.</text>
</comment>
<evidence type="ECO:0000256" key="9">
    <source>
        <dbReference type="HAMAP-Rule" id="MF_00161"/>
    </source>
</evidence>
<dbReference type="PRINTS" id="PR00781">
    <property type="entry name" value="LIPOSIGPTASE"/>
</dbReference>
<feature type="transmembrane region" description="Helical" evidence="9">
    <location>
        <begin position="82"/>
        <end position="100"/>
    </location>
</feature>
<evidence type="ECO:0000256" key="11">
    <source>
        <dbReference type="RuleBase" id="RU004181"/>
    </source>
</evidence>
<dbReference type="EC" id="3.4.23.36" evidence="9"/>
<dbReference type="OrthoDB" id="4308908at2"/>
<evidence type="ECO:0000256" key="12">
    <source>
        <dbReference type="SAM" id="MobiDB-lite"/>
    </source>
</evidence>
<dbReference type="GO" id="GO:0004190">
    <property type="term" value="F:aspartic-type endopeptidase activity"/>
    <property type="evidence" value="ECO:0007669"/>
    <property type="project" value="UniProtKB-UniRule"/>
</dbReference>
<evidence type="ECO:0000256" key="5">
    <source>
        <dbReference type="ARBA" id="ARBA00022750"/>
    </source>
</evidence>
<dbReference type="UniPathway" id="UPA00665"/>
<feature type="transmembrane region" description="Helical" evidence="9">
    <location>
        <begin position="120"/>
        <end position="145"/>
    </location>
</feature>
<keyword evidence="14" id="KW-1185">Reference proteome</keyword>
<name>A0A5J5L062_9MICC</name>
<evidence type="ECO:0000256" key="1">
    <source>
        <dbReference type="ARBA" id="ARBA00006139"/>
    </source>
</evidence>
<feature type="compositionally biased region" description="Basic and acidic residues" evidence="12">
    <location>
        <begin position="160"/>
        <end position="170"/>
    </location>
</feature>
<keyword evidence="2 9" id="KW-1003">Cell membrane</keyword>
<dbReference type="AlphaFoldDB" id="A0A5J5L062"/>
<dbReference type="Pfam" id="PF01252">
    <property type="entry name" value="Peptidase_A8"/>
    <property type="match status" value="1"/>
</dbReference>
<proteinExistence type="inferred from homology"/>
<dbReference type="NCBIfam" id="TIGR00077">
    <property type="entry name" value="lspA"/>
    <property type="match status" value="1"/>
</dbReference>
<protein>
    <recommendedName>
        <fullName evidence="9">Lipoprotein signal peptidase</fullName>
        <ecNumber evidence="9">3.4.23.36</ecNumber>
    </recommendedName>
    <alternativeName>
        <fullName evidence="9">Prolipoprotein signal peptidase</fullName>
    </alternativeName>
    <alternativeName>
        <fullName evidence="9">Signal peptidase II</fullName>
        <shortName evidence="9">SPase II</shortName>
    </alternativeName>
</protein>
<dbReference type="PANTHER" id="PTHR33695:SF1">
    <property type="entry name" value="LIPOPROTEIN SIGNAL PEPTIDASE"/>
    <property type="match status" value="1"/>
</dbReference>
<sequence length="216" mass="22440">MVSALATAALIYGLDQGAKIYVERNMQLGETIPVLGDWVQWHYILNPGAAFSLGEDHTWIFTAIMAVVSVGIVIFLPRVRSWAWVVALGLVLGGATGNLTDRLTRWPGFPSGHVVDFIHVKHFAVFNIADCGVVIGIALTALLLLTGREPDGTRTSGAARDTEAAAERTEGAGSAAPASGALPSDAGRDPGDAKPGDGASRNGDSSGDPAPSEPAR</sequence>
<feature type="compositionally biased region" description="Basic and acidic residues" evidence="12">
    <location>
        <begin position="186"/>
        <end position="195"/>
    </location>
</feature>
<dbReference type="GO" id="GO:0006508">
    <property type="term" value="P:proteolysis"/>
    <property type="evidence" value="ECO:0007669"/>
    <property type="project" value="UniProtKB-KW"/>
</dbReference>
<feature type="transmembrane region" description="Helical" evidence="9">
    <location>
        <begin position="57"/>
        <end position="75"/>
    </location>
</feature>
<evidence type="ECO:0000256" key="6">
    <source>
        <dbReference type="ARBA" id="ARBA00022801"/>
    </source>
</evidence>
<keyword evidence="8 9" id="KW-0472">Membrane</keyword>
<comment type="catalytic activity">
    <reaction evidence="9 10">
        <text>Release of signal peptides from bacterial membrane prolipoproteins. Hydrolyzes -Xaa-Yaa-Zaa-|-(S,diacylglyceryl)Cys-, in which Xaa is hydrophobic (preferably Leu), and Yaa (Ala or Ser) and Zaa (Gly or Ala) have small, neutral side chains.</text>
        <dbReference type="EC" id="3.4.23.36"/>
    </reaction>
</comment>
<comment type="function">
    <text evidence="9 10">This protein specifically catalyzes the removal of signal peptides from prolipoproteins.</text>
</comment>
<comment type="pathway">
    <text evidence="9">Protein modification; lipoprotein biosynthesis (signal peptide cleavage).</text>
</comment>
<dbReference type="PANTHER" id="PTHR33695">
    <property type="entry name" value="LIPOPROTEIN SIGNAL PEPTIDASE"/>
    <property type="match status" value="1"/>
</dbReference>
<feature type="active site" evidence="9">
    <location>
        <position position="130"/>
    </location>
</feature>
<comment type="caution">
    <text evidence="13">The sequence shown here is derived from an EMBL/GenBank/DDBJ whole genome shotgun (WGS) entry which is preliminary data.</text>
</comment>
<evidence type="ECO:0000256" key="2">
    <source>
        <dbReference type="ARBA" id="ARBA00022475"/>
    </source>
</evidence>
<keyword evidence="7 9" id="KW-1133">Transmembrane helix</keyword>
<feature type="compositionally biased region" description="Low complexity" evidence="12">
    <location>
        <begin position="171"/>
        <end position="185"/>
    </location>
</feature>
<evidence type="ECO:0000256" key="4">
    <source>
        <dbReference type="ARBA" id="ARBA00022692"/>
    </source>
</evidence>
<feature type="region of interest" description="Disordered" evidence="12">
    <location>
        <begin position="152"/>
        <end position="216"/>
    </location>
</feature>
<reference evidence="13 14" key="1">
    <citation type="submission" date="2019-05" db="EMBL/GenBank/DDBJ databases">
        <title>Kocuria coralli sp. nov., a novel actinobacterium isolated from coral reef seawater.</title>
        <authorList>
            <person name="Li J."/>
        </authorList>
    </citation>
    <scope>NUCLEOTIDE SEQUENCE [LARGE SCALE GENOMIC DNA]</scope>
    <source>
        <strain evidence="13 14">SCSIO 13007</strain>
    </source>
</reference>
<evidence type="ECO:0000256" key="8">
    <source>
        <dbReference type="ARBA" id="ARBA00023136"/>
    </source>
</evidence>
<dbReference type="PROSITE" id="PS00855">
    <property type="entry name" value="SPASE_II"/>
    <property type="match status" value="1"/>
</dbReference>
<comment type="subcellular location">
    <subcellularLocation>
        <location evidence="9">Cell membrane</location>
        <topology evidence="9">Multi-pass membrane protein</topology>
    </subcellularLocation>
</comment>
<dbReference type="Proteomes" id="UP000325957">
    <property type="component" value="Unassembled WGS sequence"/>
</dbReference>
<evidence type="ECO:0000256" key="3">
    <source>
        <dbReference type="ARBA" id="ARBA00022670"/>
    </source>
</evidence>
<keyword evidence="5 9" id="KW-0064">Aspartyl protease</keyword>
<evidence type="ECO:0000313" key="14">
    <source>
        <dbReference type="Proteomes" id="UP000325957"/>
    </source>
</evidence>
<organism evidence="13 14">
    <name type="scientific">Kocuria coralli</name>
    <dbReference type="NCBI Taxonomy" id="1461025"/>
    <lineage>
        <taxon>Bacteria</taxon>
        <taxon>Bacillati</taxon>
        <taxon>Actinomycetota</taxon>
        <taxon>Actinomycetes</taxon>
        <taxon>Micrococcales</taxon>
        <taxon>Micrococcaceae</taxon>
        <taxon>Kocuria</taxon>
    </lineage>
</organism>
<accession>A0A5J5L062</accession>
<evidence type="ECO:0000256" key="10">
    <source>
        <dbReference type="RuleBase" id="RU000594"/>
    </source>
</evidence>
<dbReference type="HAMAP" id="MF_00161">
    <property type="entry name" value="LspA"/>
    <property type="match status" value="1"/>
</dbReference>
<dbReference type="EMBL" id="SZWF01000006">
    <property type="protein sequence ID" value="KAA9394575.1"/>
    <property type="molecule type" value="Genomic_DNA"/>
</dbReference>
<comment type="caution">
    <text evidence="9">Lacks conserved residue(s) required for the propagation of feature annotation.</text>
</comment>
<keyword evidence="6 9" id="KW-0378">Hydrolase</keyword>
<keyword evidence="3 9" id="KW-0645">Protease</keyword>
<evidence type="ECO:0000256" key="7">
    <source>
        <dbReference type="ARBA" id="ARBA00022989"/>
    </source>
</evidence>
<dbReference type="GO" id="GO:0005886">
    <property type="term" value="C:plasma membrane"/>
    <property type="evidence" value="ECO:0007669"/>
    <property type="project" value="UniProtKB-SubCell"/>
</dbReference>